<dbReference type="Proteomes" id="UP001432322">
    <property type="component" value="Unassembled WGS sequence"/>
</dbReference>
<protein>
    <submittedName>
        <fullName evidence="2">Uncharacterized protein</fullName>
    </submittedName>
</protein>
<gene>
    <name evidence="2" type="ORF">PFISCL1PPCAC_4552</name>
</gene>
<feature type="signal peptide" evidence="1">
    <location>
        <begin position="1"/>
        <end position="15"/>
    </location>
</feature>
<evidence type="ECO:0000313" key="2">
    <source>
        <dbReference type="EMBL" id="GMT13255.1"/>
    </source>
</evidence>
<sequence length="151" mass="17089">MKLLCLLSLTFVIAASVLKRDDLSTTVIVRLMCNGKPYDDGRLRLVVGKKQLDEGRSSNGTYTVSSAMYSAPHDNAIVVVRSTFAHRLFTKAGVQIFHTCNRKKCWEQAEEIQIPYDHVSTPESKKKPYDIGRYELDNKFANAKVECIKMD</sequence>
<accession>A0AAV5V422</accession>
<keyword evidence="1" id="KW-0732">Signal</keyword>
<feature type="chain" id="PRO_5043708607" evidence="1">
    <location>
        <begin position="16"/>
        <end position="151"/>
    </location>
</feature>
<proteinExistence type="predicted"/>
<comment type="caution">
    <text evidence="2">The sequence shown here is derived from an EMBL/GenBank/DDBJ whole genome shotgun (WGS) entry which is preliminary data.</text>
</comment>
<organism evidence="2 3">
    <name type="scientific">Pristionchus fissidentatus</name>
    <dbReference type="NCBI Taxonomy" id="1538716"/>
    <lineage>
        <taxon>Eukaryota</taxon>
        <taxon>Metazoa</taxon>
        <taxon>Ecdysozoa</taxon>
        <taxon>Nematoda</taxon>
        <taxon>Chromadorea</taxon>
        <taxon>Rhabditida</taxon>
        <taxon>Rhabditina</taxon>
        <taxon>Diplogasteromorpha</taxon>
        <taxon>Diplogasteroidea</taxon>
        <taxon>Neodiplogasteridae</taxon>
        <taxon>Pristionchus</taxon>
    </lineage>
</organism>
<keyword evidence="3" id="KW-1185">Reference proteome</keyword>
<dbReference type="EMBL" id="BTSY01000002">
    <property type="protein sequence ID" value="GMT13255.1"/>
    <property type="molecule type" value="Genomic_DNA"/>
</dbReference>
<dbReference type="AlphaFoldDB" id="A0AAV5V422"/>
<evidence type="ECO:0000313" key="3">
    <source>
        <dbReference type="Proteomes" id="UP001432322"/>
    </source>
</evidence>
<name>A0AAV5V422_9BILA</name>
<reference evidence="2" key="1">
    <citation type="submission" date="2023-10" db="EMBL/GenBank/DDBJ databases">
        <title>Genome assembly of Pristionchus species.</title>
        <authorList>
            <person name="Yoshida K."/>
            <person name="Sommer R.J."/>
        </authorList>
    </citation>
    <scope>NUCLEOTIDE SEQUENCE</scope>
    <source>
        <strain evidence="2">RS5133</strain>
    </source>
</reference>
<evidence type="ECO:0000256" key="1">
    <source>
        <dbReference type="SAM" id="SignalP"/>
    </source>
</evidence>